<evidence type="ECO:0008006" key="2">
    <source>
        <dbReference type="Google" id="ProtNLM"/>
    </source>
</evidence>
<evidence type="ECO:0000313" key="1">
    <source>
        <dbReference type="EMBL" id="GAI08378.1"/>
    </source>
</evidence>
<reference evidence="1" key="1">
    <citation type="journal article" date="2014" name="Front. Microbiol.">
        <title>High frequency of phylogenetically diverse reductive dehalogenase-homologous genes in deep subseafloor sedimentary metagenomes.</title>
        <authorList>
            <person name="Kawai M."/>
            <person name="Futagami T."/>
            <person name="Toyoda A."/>
            <person name="Takaki Y."/>
            <person name="Nishi S."/>
            <person name="Hori S."/>
            <person name="Arai W."/>
            <person name="Tsubouchi T."/>
            <person name="Morono Y."/>
            <person name="Uchiyama I."/>
            <person name="Ito T."/>
            <person name="Fujiyama A."/>
            <person name="Inagaki F."/>
            <person name="Takami H."/>
        </authorList>
    </citation>
    <scope>NUCLEOTIDE SEQUENCE</scope>
    <source>
        <strain evidence="1">Expedition CK06-06</strain>
    </source>
</reference>
<dbReference type="AlphaFoldDB" id="X1KNW8"/>
<comment type="caution">
    <text evidence="1">The sequence shown here is derived from an EMBL/GenBank/DDBJ whole genome shotgun (WGS) entry which is preliminary data.</text>
</comment>
<gene>
    <name evidence="1" type="ORF">S06H3_12522</name>
</gene>
<dbReference type="EMBL" id="BARV01006125">
    <property type="protein sequence ID" value="GAI08378.1"/>
    <property type="molecule type" value="Genomic_DNA"/>
</dbReference>
<feature type="non-terminal residue" evidence="1">
    <location>
        <position position="1"/>
    </location>
</feature>
<proteinExistence type="predicted"/>
<name>X1KNW8_9ZZZZ</name>
<sequence length="205" mass="23119">YYDILFDIYDGGGIQSRIMIGLGDYLFLGLSFDVEKAIGNQTPKVYYPHPLGKMKLVLGDMGLAIGYDSFFVGPDGKEVTVTTNGTTIATDKDIIYGPYLVGSKPIYLMGSEQHFHLGLRIPVVPSYDEDEISLFFGLDIPLNPEFVLLGEIEKIYFNSDRFDEILYNFGLKFTMAERLGVKLGFRAKVEEETSRTVTIEYQNLF</sequence>
<protein>
    <recommendedName>
        <fullName evidence="2">Bacterial surface antigen (D15) domain-containing protein</fullName>
    </recommendedName>
</protein>
<accession>X1KNW8</accession>
<organism evidence="1">
    <name type="scientific">marine sediment metagenome</name>
    <dbReference type="NCBI Taxonomy" id="412755"/>
    <lineage>
        <taxon>unclassified sequences</taxon>
        <taxon>metagenomes</taxon>
        <taxon>ecological metagenomes</taxon>
    </lineage>
</organism>